<evidence type="ECO:0000256" key="2">
    <source>
        <dbReference type="ARBA" id="ARBA00022490"/>
    </source>
</evidence>
<proteinExistence type="inferred from homology"/>
<evidence type="ECO:0000313" key="9">
    <source>
        <dbReference type="Proteomes" id="UP000591941"/>
    </source>
</evidence>
<comment type="caution">
    <text evidence="8">The sequence shown here is derived from an EMBL/GenBank/DDBJ whole genome shotgun (WGS) entry which is preliminary data.</text>
</comment>
<evidence type="ECO:0000256" key="7">
    <source>
        <dbReference type="SAM" id="MobiDB-lite"/>
    </source>
</evidence>
<dbReference type="InterPro" id="IPR056546">
    <property type="entry name" value="MreB_MamK-like"/>
</dbReference>
<gene>
    <name evidence="8" type="ORF">HNR45_000738</name>
</gene>
<evidence type="ECO:0000256" key="4">
    <source>
        <dbReference type="ARBA" id="ARBA00022840"/>
    </source>
</evidence>
<dbReference type="GO" id="GO:0000902">
    <property type="term" value="P:cell morphogenesis"/>
    <property type="evidence" value="ECO:0007669"/>
    <property type="project" value="InterPro"/>
</dbReference>
<evidence type="ECO:0000256" key="1">
    <source>
        <dbReference type="ARBA" id="ARBA00004496"/>
    </source>
</evidence>
<organism evidence="8 9">
    <name type="scientific">Negativicoccus succinicivorans</name>
    <dbReference type="NCBI Taxonomy" id="620903"/>
    <lineage>
        <taxon>Bacteria</taxon>
        <taxon>Bacillati</taxon>
        <taxon>Bacillota</taxon>
        <taxon>Negativicutes</taxon>
        <taxon>Veillonellales</taxon>
        <taxon>Veillonellaceae</taxon>
        <taxon>Negativicoccus</taxon>
    </lineage>
</organism>
<keyword evidence="3" id="KW-0547">Nucleotide-binding</keyword>
<dbReference type="SUPFAM" id="SSF53067">
    <property type="entry name" value="Actin-like ATPase domain"/>
    <property type="match status" value="2"/>
</dbReference>
<dbReference type="Gene3D" id="3.30.420.40">
    <property type="match status" value="2"/>
</dbReference>
<keyword evidence="2" id="KW-0963">Cytoplasm</keyword>
<dbReference type="InterPro" id="IPR004753">
    <property type="entry name" value="MreB"/>
</dbReference>
<evidence type="ECO:0000313" key="8">
    <source>
        <dbReference type="EMBL" id="MBB6477705.1"/>
    </source>
</evidence>
<evidence type="ECO:0000256" key="3">
    <source>
        <dbReference type="ARBA" id="ARBA00022741"/>
    </source>
</evidence>
<keyword evidence="9" id="KW-1185">Reference proteome</keyword>
<comment type="similarity">
    <text evidence="6">Belongs to the FtsA/MreB family.</text>
</comment>
<dbReference type="RefSeq" id="WP_159822645.1">
    <property type="nucleotide sequence ID" value="NZ_CABWNB010000002.1"/>
</dbReference>
<dbReference type="PANTHER" id="PTHR42749:SF1">
    <property type="entry name" value="CELL SHAPE-DETERMINING PROTEIN MREB"/>
    <property type="match status" value="1"/>
</dbReference>
<dbReference type="Pfam" id="PF06723">
    <property type="entry name" value="MreB_Mbl"/>
    <property type="match status" value="1"/>
</dbReference>
<reference evidence="8 9" key="1">
    <citation type="submission" date="2020-08" db="EMBL/GenBank/DDBJ databases">
        <title>Genomic Encyclopedia of Type Strains, Phase IV (KMG-IV): sequencing the most valuable type-strain genomes for metagenomic binning, comparative biology and taxonomic classification.</title>
        <authorList>
            <person name="Goeker M."/>
        </authorList>
    </citation>
    <scope>NUCLEOTIDE SEQUENCE [LARGE SCALE GENOMIC DNA]</scope>
    <source>
        <strain evidence="8 9">DSM 21255</strain>
    </source>
</reference>
<feature type="compositionally biased region" description="Basic residues" evidence="7">
    <location>
        <begin position="1"/>
        <end position="15"/>
    </location>
</feature>
<dbReference type="AlphaFoldDB" id="A0A841R1E1"/>
<keyword evidence="5" id="KW-0133">Cell shape</keyword>
<feature type="region of interest" description="Disordered" evidence="7">
    <location>
        <begin position="1"/>
        <end position="25"/>
    </location>
</feature>
<dbReference type="PRINTS" id="PR01652">
    <property type="entry name" value="SHAPEPROTEIN"/>
</dbReference>
<accession>A0A841R1E1</accession>
<dbReference type="OrthoDB" id="9768127at2"/>
<sequence length="372" mass="39444">MFGNKRKSVRSKSARRTPPATRQHRSHSLLDWLAGVGATDIAVDLGSANTVVYVRGEGVVVREPSVLAVDRETREVVALGTKAAALAGRVPQELALVRPVERGVITDFSAAAHLVRELVGRQVSGLWKRPRLVMTMAGRQSDVAAAALLGTAAALGARKAVRLSGTLAAAYGADLDKAKTAGLLVADLGAGKTDLAVVDANGLVDTEVLPLGSMDIDRAIAKIVLQETGLLLGPLTCERLKQRFCDVDENAMATSLCAGKDSQTGLPRQTEITAAMLRPALIPYAHQIAQALHEVLHQTRPELSQWISSHGIMLVGGGALLRGLDRYLTQFLGVPVYLGEDPLYAVAIGAGKALWEMPLLRDSLGFENPHSA</sequence>
<keyword evidence="4" id="KW-0067">ATP-binding</keyword>
<name>A0A841R1E1_9FIRM</name>
<dbReference type="EMBL" id="JACHHI010000003">
    <property type="protein sequence ID" value="MBB6477705.1"/>
    <property type="molecule type" value="Genomic_DNA"/>
</dbReference>
<evidence type="ECO:0000256" key="5">
    <source>
        <dbReference type="ARBA" id="ARBA00022960"/>
    </source>
</evidence>
<dbReference type="GO" id="GO:0005524">
    <property type="term" value="F:ATP binding"/>
    <property type="evidence" value="ECO:0007669"/>
    <property type="project" value="UniProtKB-KW"/>
</dbReference>
<comment type="subcellular location">
    <subcellularLocation>
        <location evidence="1">Cytoplasm</location>
    </subcellularLocation>
</comment>
<dbReference type="GO" id="GO:0005737">
    <property type="term" value="C:cytoplasm"/>
    <property type="evidence" value="ECO:0007669"/>
    <property type="project" value="UniProtKB-SubCell"/>
</dbReference>
<evidence type="ECO:0000256" key="6">
    <source>
        <dbReference type="ARBA" id="ARBA00023458"/>
    </source>
</evidence>
<protein>
    <submittedName>
        <fullName evidence="8">Rod shape-determining protein MreB</fullName>
    </submittedName>
</protein>
<dbReference type="Proteomes" id="UP000591941">
    <property type="component" value="Unassembled WGS sequence"/>
</dbReference>
<dbReference type="GeneID" id="93486016"/>
<dbReference type="PANTHER" id="PTHR42749">
    <property type="entry name" value="CELL SHAPE-DETERMINING PROTEIN MREB"/>
    <property type="match status" value="1"/>
</dbReference>
<dbReference type="GO" id="GO:0008360">
    <property type="term" value="P:regulation of cell shape"/>
    <property type="evidence" value="ECO:0007669"/>
    <property type="project" value="UniProtKB-KW"/>
</dbReference>
<dbReference type="InterPro" id="IPR043129">
    <property type="entry name" value="ATPase_NBD"/>
</dbReference>